<feature type="region of interest" description="Disordered" evidence="1">
    <location>
        <begin position="1"/>
        <end position="40"/>
    </location>
</feature>
<dbReference type="Proteomes" id="UP001465976">
    <property type="component" value="Unassembled WGS sequence"/>
</dbReference>
<gene>
    <name evidence="2" type="ORF">V5O48_003645</name>
</gene>
<dbReference type="Gene3D" id="2.30.30.490">
    <property type="match status" value="1"/>
</dbReference>
<dbReference type="InterPro" id="IPR043151">
    <property type="entry name" value="BAH_sf"/>
</dbReference>
<feature type="region of interest" description="Disordered" evidence="1">
    <location>
        <begin position="342"/>
        <end position="382"/>
    </location>
</feature>
<dbReference type="EMBL" id="JBAHYK010000104">
    <property type="protein sequence ID" value="KAL0578331.1"/>
    <property type="molecule type" value="Genomic_DNA"/>
</dbReference>
<organism evidence="2 3">
    <name type="scientific">Marasmius crinis-equi</name>
    <dbReference type="NCBI Taxonomy" id="585013"/>
    <lineage>
        <taxon>Eukaryota</taxon>
        <taxon>Fungi</taxon>
        <taxon>Dikarya</taxon>
        <taxon>Basidiomycota</taxon>
        <taxon>Agaricomycotina</taxon>
        <taxon>Agaricomycetes</taxon>
        <taxon>Agaricomycetidae</taxon>
        <taxon>Agaricales</taxon>
        <taxon>Marasmiineae</taxon>
        <taxon>Marasmiaceae</taxon>
        <taxon>Marasmius</taxon>
    </lineage>
</organism>
<protein>
    <recommendedName>
        <fullName evidence="4">BAH domain-containing protein</fullName>
    </recommendedName>
</protein>
<sequence>MPHIVKRKTVQKSSSKSKSKSRQPGKKRADDDYGTPTDAEWNAMEDVEEIIVSVSDQDDEAFSVGDKSNTSLPLQNVIIHPEGIPLNKGGPGPILEKMWVAEIVKIKQRERDGIWAKVRWYFSPEEAGELVKSLDPTMCGKFERLNSNHFDYIHYTTIDGRLDIQPLHLSGLLIREQGSIPRNQMSYYRYSVSKKSRKSTLWTIKPRPSDECSLCSKPYAPPDSPFARESGTTADLSMRVCARSTCMQSYHAACLANKGYILEEPADLPDYESDRRVAKRRRLEIESDRTLIPEIRETVRALCILGAFYEGEAGTFSLETSEREDYSLISNILSSIAGDPEADAISEAPSDAEKSYVSETEDENADNAVDTGSPNIPQAPPVLPPSVSARIPRTLLTLALQPLVRGLHVNSGSPSSPPFDFGTLQKSIFDWGYRSSNSFSRANKICTDIAGNVGVVFRAREELLSILRHAMETASDSKEGDLTFPEERMWIESVFGGTFEVDIDKKGGGSSFKRALNSTASCVEADLSLIAPYVVKLPPRGIFSVLAGTSGPRVTKGRDTKEAWKKILDEERSGGRDSLDELPWLICPRCGRLI</sequence>
<evidence type="ECO:0000313" key="2">
    <source>
        <dbReference type="EMBL" id="KAL0578331.1"/>
    </source>
</evidence>
<accession>A0ABR3FSA0</accession>
<proteinExistence type="predicted"/>
<evidence type="ECO:0000256" key="1">
    <source>
        <dbReference type="SAM" id="MobiDB-lite"/>
    </source>
</evidence>
<comment type="caution">
    <text evidence="2">The sequence shown here is derived from an EMBL/GenBank/DDBJ whole genome shotgun (WGS) entry which is preliminary data.</text>
</comment>
<evidence type="ECO:0000313" key="3">
    <source>
        <dbReference type="Proteomes" id="UP001465976"/>
    </source>
</evidence>
<keyword evidence="3" id="KW-1185">Reference proteome</keyword>
<feature type="compositionally biased region" description="Basic residues" evidence="1">
    <location>
        <begin position="1"/>
        <end position="26"/>
    </location>
</feature>
<name>A0ABR3FSA0_9AGAR</name>
<reference evidence="2 3" key="1">
    <citation type="submission" date="2024-02" db="EMBL/GenBank/DDBJ databases">
        <title>A draft genome for the cacao thread blight pathogen Marasmius crinis-equi.</title>
        <authorList>
            <person name="Cohen S.P."/>
            <person name="Baruah I.K."/>
            <person name="Amoako-Attah I."/>
            <person name="Bukari Y."/>
            <person name="Meinhardt L.W."/>
            <person name="Bailey B.A."/>
        </authorList>
    </citation>
    <scope>NUCLEOTIDE SEQUENCE [LARGE SCALE GENOMIC DNA]</scope>
    <source>
        <strain evidence="2 3">GH-76</strain>
    </source>
</reference>
<evidence type="ECO:0008006" key="4">
    <source>
        <dbReference type="Google" id="ProtNLM"/>
    </source>
</evidence>